<feature type="transmembrane region" description="Helical" evidence="1">
    <location>
        <begin position="20"/>
        <end position="42"/>
    </location>
</feature>
<keyword evidence="3" id="KW-1185">Reference proteome</keyword>
<keyword evidence="1" id="KW-0472">Membrane</keyword>
<keyword evidence="1" id="KW-0812">Transmembrane</keyword>
<protein>
    <recommendedName>
        <fullName evidence="4">Peptidase</fullName>
    </recommendedName>
</protein>
<evidence type="ECO:0000313" key="3">
    <source>
        <dbReference type="Proteomes" id="UP001500893"/>
    </source>
</evidence>
<sequence length="56" mass="5830">MSDGQQLAATGAGGLTIAGVTIYTGWWMFAVAAGVVLAGILVTRMGFRRRQSVGEE</sequence>
<keyword evidence="1" id="KW-1133">Transmembrane helix</keyword>
<reference evidence="3" key="1">
    <citation type="journal article" date="2019" name="Int. J. Syst. Evol. Microbiol.">
        <title>The Global Catalogue of Microorganisms (GCM) 10K type strain sequencing project: providing services to taxonomists for standard genome sequencing and annotation.</title>
        <authorList>
            <consortium name="The Broad Institute Genomics Platform"/>
            <consortium name="The Broad Institute Genome Sequencing Center for Infectious Disease"/>
            <person name="Wu L."/>
            <person name="Ma J."/>
        </authorList>
    </citation>
    <scope>NUCLEOTIDE SEQUENCE [LARGE SCALE GENOMIC DNA]</scope>
    <source>
        <strain evidence="3">JCM 11574</strain>
    </source>
</reference>
<comment type="caution">
    <text evidence="2">The sequence shown here is derived from an EMBL/GenBank/DDBJ whole genome shotgun (WGS) entry which is preliminary data.</text>
</comment>
<accession>A0ABP6MU36</accession>
<evidence type="ECO:0000256" key="1">
    <source>
        <dbReference type="SAM" id="Phobius"/>
    </source>
</evidence>
<name>A0ABP6MU36_9ACTN</name>
<organism evidence="2 3">
    <name type="scientific">Streptomyces rameus</name>
    <dbReference type="NCBI Taxonomy" id="68261"/>
    <lineage>
        <taxon>Bacteria</taxon>
        <taxon>Bacillati</taxon>
        <taxon>Actinomycetota</taxon>
        <taxon>Actinomycetes</taxon>
        <taxon>Kitasatosporales</taxon>
        <taxon>Streptomycetaceae</taxon>
        <taxon>Streptomyces</taxon>
    </lineage>
</organism>
<dbReference type="Proteomes" id="UP001500893">
    <property type="component" value="Unassembled WGS sequence"/>
</dbReference>
<proteinExistence type="predicted"/>
<gene>
    <name evidence="2" type="ORF">GCM10010521_09350</name>
</gene>
<evidence type="ECO:0000313" key="2">
    <source>
        <dbReference type="EMBL" id="GAA3124627.1"/>
    </source>
</evidence>
<evidence type="ECO:0008006" key="4">
    <source>
        <dbReference type="Google" id="ProtNLM"/>
    </source>
</evidence>
<dbReference type="RefSeq" id="WP_345047422.1">
    <property type="nucleotide sequence ID" value="NZ_BAAAVM010000010.1"/>
</dbReference>
<dbReference type="EMBL" id="BAAAVM010000010">
    <property type="protein sequence ID" value="GAA3124627.1"/>
    <property type="molecule type" value="Genomic_DNA"/>
</dbReference>